<dbReference type="Proteomes" id="UP000595437">
    <property type="component" value="Chromosome 7"/>
</dbReference>
<keyword evidence="1" id="KW-0479">Metal-binding</keyword>
<dbReference type="AlphaFoldDB" id="A0A7T8K8G8"/>
<proteinExistence type="predicted"/>
<name>A0A7T8K8G8_CALRO</name>
<sequence length="58" mass="6673">MGFIEECDENYDGGKCGSCKKETSTKCSGCKKVYYCSKQCHQNDWLYHKGDCLKEAYK</sequence>
<accession>A0A7T8K8G8</accession>
<gene>
    <name evidence="6" type="ORF">FKW44_011953</name>
</gene>
<keyword evidence="3" id="KW-0862">Zinc</keyword>
<evidence type="ECO:0000256" key="4">
    <source>
        <dbReference type="PROSITE-ProRule" id="PRU00134"/>
    </source>
</evidence>
<dbReference type="PROSITE" id="PS01360">
    <property type="entry name" value="ZF_MYND_1"/>
    <property type="match status" value="1"/>
</dbReference>
<dbReference type="Pfam" id="PF01753">
    <property type="entry name" value="zf-MYND"/>
    <property type="match status" value="1"/>
</dbReference>
<evidence type="ECO:0000256" key="2">
    <source>
        <dbReference type="ARBA" id="ARBA00022771"/>
    </source>
</evidence>
<evidence type="ECO:0000313" key="6">
    <source>
        <dbReference type="EMBL" id="QQP50817.1"/>
    </source>
</evidence>
<evidence type="ECO:0000313" key="7">
    <source>
        <dbReference type="Proteomes" id="UP000595437"/>
    </source>
</evidence>
<reference evidence="7" key="1">
    <citation type="submission" date="2021-01" db="EMBL/GenBank/DDBJ databases">
        <title>Caligus Genome Assembly.</title>
        <authorList>
            <person name="Gallardo-Escarate C."/>
        </authorList>
    </citation>
    <scope>NUCLEOTIDE SEQUENCE [LARGE SCALE GENOMIC DNA]</scope>
</reference>
<evidence type="ECO:0000259" key="5">
    <source>
        <dbReference type="PROSITE" id="PS50865"/>
    </source>
</evidence>
<feature type="non-terminal residue" evidence="6">
    <location>
        <position position="58"/>
    </location>
</feature>
<dbReference type="EMBL" id="CP045896">
    <property type="protein sequence ID" value="QQP50817.1"/>
    <property type="molecule type" value="Genomic_DNA"/>
</dbReference>
<dbReference type="OrthoDB" id="10257049at2759"/>
<keyword evidence="2 4" id="KW-0863">Zinc-finger</keyword>
<dbReference type="Gene3D" id="6.10.140.2220">
    <property type="match status" value="1"/>
</dbReference>
<organism evidence="6 7">
    <name type="scientific">Caligus rogercresseyi</name>
    <name type="common">Sea louse</name>
    <dbReference type="NCBI Taxonomy" id="217165"/>
    <lineage>
        <taxon>Eukaryota</taxon>
        <taxon>Metazoa</taxon>
        <taxon>Ecdysozoa</taxon>
        <taxon>Arthropoda</taxon>
        <taxon>Crustacea</taxon>
        <taxon>Multicrustacea</taxon>
        <taxon>Hexanauplia</taxon>
        <taxon>Copepoda</taxon>
        <taxon>Siphonostomatoida</taxon>
        <taxon>Caligidae</taxon>
        <taxon>Caligus</taxon>
    </lineage>
</organism>
<dbReference type="GO" id="GO:0008270">
    <property type="term" value="F:zinc ion binding"/>
    <property type="evidence" value="ECO:0007669"/>
    <property type="project" value="UniProtKB-KW"/>
</dbReference>
<keyword evidence="7" id="KW-1185">Reference proteome</keyword>
<dbReference type="InterPro" id="IPR002893">
    <property type="entry name" value="Znf_MYND"/>
</dbReference>
<feature type="domain" description="MYND-type" evidence="5">
    <location>
        <begin position="16"/>
        <end position="52"/>
    </location>
</feature>
<dbReference type="SUPFAM" id="SSF144232">
    <property type="entry name" value="HIT/MYND zinc finger-like"/>
    <property type="match status" value="1"/>
</dbReference>
<dbReference type="PROSITE" id="PS50865">
    <property type="entry name" value="ZF_MYND_2"/>
    <property type="match status" value="1"/>
</dbReference>
<evidence type="ECO:0000256" key="3">
    <source>
        <dbReference type="ARBA" id="ARBA00022833"/>
    </source>
</evidence>
<protein>
    <submittedName>
        <fullName evidence="6">Protein msta_ isoform Alike</fullName>
    </submittedName>
</protein>
<evidence type="ECO:0000256" key="1">
    <source>
        <dbReference type="ARBA" id="ARBA00022723"/>
    </source>
</evidence>